<dbReference type="GO" id="GO:0000712">
    <property type="term" value="P:resolution of meiotic recombination intermediates"/>
    <property type="evidence" value="ECO:0007669"/>
    <property type="project" value="TreeGrafter"/>
</dbReference>
<keyword evidence="8 15" id="KW-0067">ATP-binding</keyword>
<dbReference type="InterPro" id="IPR000618">
    <property type="entry name" value="Insect_cuticle"/>
</dbReference>
<dbReference type="Pfam" id="PF16898">
    <property type="entry name" value="TOPRIM_C"/>
    <property type="match status" value="1"/>
</dbReference>
<dbReference type="Pfam" id="PF00204">
    <property type="entry name" value="DNA_gyraseB"/>
    <property type="match status" value="1"/>
</dbReference>
<dbReference type="InterPro" id="IPR001154">
    <property type="entry name" value="TopoII_euk"/>
</dbReference>
<dbReference type="Pfam" id="PF00521">
    <property type="entry name" value="DNA_topoisoIV"/>
    <property type="match status" value="1"/>
</dbReference>
<keyword evidence="11 14" id="KW-0238">DNA-binding</keyword>
<dbReference type="Gene3D" id="1.10.268.10">
    <property type="entry name" value="Topoisomerase, domain 3"/>
    <property type="match status" value="1"/>
</dbReference>
<evidence type="ECO:0000256" key="7">
    <source>
        <dbReference type="ARBA" id="ARBA00022741"/>
    </source>
</evidence>
<dbReference type="InterPro" id="IPR002205">
    <property type="entry name" value="Topo_IIA_dom_A"/>
</dbReference>
<dbReference type="SUPFAM" id="SSF54211">
    <property type="entry name" value="Ribosomal protein S5 domain 2-like"/>
    <property type="match status" value="1"/>
</dbReference>
<dbReference type="Gene3D" id="3.30.1490.30">
    <property type="match status" value="1"/>
</dbReference>
<sequence length="1471" mass="169424">MEKGNEKDKTIEDTNQKKLELKEILSHPDEYIGSVEHVTEPMWIYDQEEERMIQREITYVPGLYKIYDEILVNAADSIQRDPTIDKIKIDIKQEDNTISVWYNGHGIPVAVHREENMYALTKIFDHLTSSNYDDAENKATGGRNGYGGKLCNIFSGRFVFETSSKELKKSFKQTWANNMSKCIEVSIKESSDEDFTKVTFSPDLEKFKMTQLDDDIVSLMTRRAYDCAASTKGVGIYLNDTLIPIEDFEDYCELFIKGRTDDSDNPLKLSYERCGLRWEVAVALSPNYSFKQMSFVNSIATTKGGKHVDYVSDAIVEKLQDTLKKENKEGAQLDKKSIKQHMWIFINCLITNPTFDSQTKENMILVSKFDSKYEVTDEFITRILKLGIIESTLHWAKFKPNTQLQKLTGGSPKKKKIFGIPRLDDAYNAGTSKSIDCTLILTGNDSGECLARCGVGSLDKGRVIFGIYSLNGKLLNVRETTDKQISENDNINNLMKILGLQYQKKYETQDDLKTLRYGKLMIMTDQDQHGTHLKGLLINFIHHNWPSLLKLNFIDEFITPLIKVTKGSEKLSFYSTAEYEKWHKDQPAPNKIKPKYYKNLGTSTLKEAREYFSNMQKHRIAFTYAGDEDDKNIVMAFSEKCRDQRKDWLTNYMTTTKDRKERGLGEKFLYHENIRSVTYTDFINVELVSCLNYDNVRSIPNVIDGLKPEQRRVMYICMLRNDKNEVNVAQLGASVAEKCAYYHQHYDVEQLLISLSSTIVHLAQDFVGSNNINLLLPIGLFGSRICGSEDAASPRYIFTKLNPLTRLIFHEHDDPLLQHEISYGKKNEPTFYVPIIPMILVNGAEGIGTEWMTKIPNHNPREIIQNLFNMMDGNDIQPMKPYWKNFKGEIEPLSDTCYVIYGEILVIGNDKIKISELPIGTWIQHYKETVLDVMASNKNIVDYKESETHFIVTLTPQQLRDYERDGFYKVFKLQTTISMSSMFAFDKHLCLSKYDDINRIMREFYDLRLEFYVKRKNYLTSMLEAEARKLTNQARFILEICDGILVIYNKKEKAVIDELIAMGYDSDPVSAWKVTQKNSNETIEDDEETDETNETRKTVGFDYLLDIGTKLYTKEKIDELLKKRDDKKTELDILLKQKRGKIILELDKQFIKTYDTEKPAPVGIIDDEVVVNTTNGDVVSHEKFVISKENIVVEKKELDRVENLIENLKNKDTIIMKLHIIPNYSKKLKKIHMFHLVCCQQPNIRHVYYSPPPPPPPTPTPTTNYKRKRKKYKINSKNCRLEVTQQFFDILHNFIVEFRLSRPVPELKQKLQTAYASYAPVSYTPSAPVHYVAPVVKYVAPTVVVANATEEPFDSHPKYSFNYNVEDSKTGDYKSQEETRDGDMVKGSYSFIESDGTKRTVDYTANDADGFNAVVKNEQVTGTLVKSTPVVATTAKVEDKTDEYYQSTPIFQTSPFSRAYIAPIAAPLQWF</sequence>
<dbReference type="SMART" id="SM00434">
    <property type="entry name" value="TOP4c"/>
    <property type="match status" value="1"/>
</dbReference>
<comment type="cofactor">
    <cofactor evidence="3">
        <name>Mg(2+)</name>
        <dbReference type="ChEBI" id="CHEBI:18420"/>
    </cofactor>
</comment>
<name>A0A834Y2A9_APHGI</name>
<dbReference type="Gene3D" id="3.30.1360.40">
    <property type="match status" value="1"/>
</dbReference>
<comment type="cofactor">
    <cofactor evidence="2">
        <name>Ca(2+)</name>
        <dbReference type="ChEBI" id="CHEBI:29108"/>
    </cofactor>
</comment>
<organism evidence="18 19">
    <name type="scientific">Aphidius gifuensis</name>
    <name type="common">Parasitoid wasp</name>
    <dbReference type="NCBI Taxonomy" id="684658"/>
    <lineage>
        <taxon>Eukaryota</taxon>
        <taxon>Metazoa</taxon>
        <taxon>Ecdysozoa</taxon>
        <taxon>Arthropoda</taxon>
        <taxon>Hexapoda</taxon>
        <taxon>Insecta</taxon>
        <taxon>Pterygota</taxon>
        <taxon>Neoptera</taxon>
        <taxon>Endopterygota</taxon>
        <taxon>Hymenoptera</taxon>
        <taxon>Apocrita</taxon>
        <taxon>Ichneumonoidea</taxon>
        <taxon>Braconidae</taxon>
        <taxon>Aphidiinae</taxon>
        <taxon>Aphidius</taxon>
    </lineage>
</organism>
<dbReference type="SUPFAM" id="SSF55874">
    <property type="entry name" value="ATPase domain of HSP90 chaperone/DNA topoisomerase II/histidine kinase"/>
    <property type="match status" value="1"/>
</dbReference>
<evidence type="ECO:0000256" key="11">
    <source>
        <dbReference type="ARBA" id="ARBA00023125"/>
    </source>
</evidence>
<evidence type="ECO:0000256" key="6">
    <source>
        <dbReference type="ARBA" id="ARBA00022723"/>
    </source>
</evidence>
<evidence type="ECO:0000256" key="2">
    <source>
        <dbReference type="ARBA" id="ARBA00001913"/>
    </source>
</evidence>
<dbReference type="InterPro" id="IPR013757">
    <property type="entry name" value="Topo_IIA_A_a_sf"/>
</dbReference>
<dbReference type="Gene3D" id="3.40.50.670">
    <property type="match status" value="1"/>
</dbReference>
<feature type="domain" description="Topo IIA-type catalytic" evidence="17">
    <location>
        <begin position="699"/>
        <end position="1148"/>
    </location>
</feature>
<keyword evidence="12 14" id="KW-0413">Isomerase</keyword>
<dbReference type="InterPro" id="IPR031660">
    <property type="entry name" value="TOPRIM_C"/>
</dbReference>
<comment type="catalytic activity">
    <reaction evidence="1 14 15">
        <text>ATP-dependent breakage, passage and rejoining of double-stranded DNA.</text>
        <dbReference type="EC" id="5.6.2.2"/>
    </reaction>
</comment>
<dbReference type="Proteomes" id="UP000639338">
    <property type="component" value="Unassembled WGS sequence"/>
</dbReference>
<evidence type="ECO:0000256" key="15">
    <source>
        <dbReference type="RuleBase" id="RU362094"/>
    </source>
</evidence>
<dbReference type="Gene3D" id="3.30.565.10">
    <property type="entry name" value="Histidine kinase-like ATPase, C-terminal domain"/>
    <property type="match status" value="1"/>
</dbReference>
<dbReference type="Gene3D" id="3.90.199.10">
    <property type="entry name" value="Topoisomerase II, domain 5"/>
    <property type="match status" value="1"/>
</dbReference>
<dbReference type="FunFam" id="3.30.565.10:FF:000004">
    <property type="entry name" value="DNA topoisomerase 2"/>
    <property type="match status" value="1"/>
</dbReference>
<dbReference type="SUPFAM" id="SSF56719">
    <property type="entry name" value="Type II DNA topoisomerase"/>
    <property type="match status" value="1"/>
</dbReference>
<evidence type="ECO:0000256" key="3">
    <source>
        <dbReference type="ARBA" id="ARBA00001946"/>
    </source>
</evidence>
<dbReference type="Pfam" id="PF02518">
    <property type="entry name" value="HATPase_c"/>
    <property type="match status" value="1"/>
</dbReference>
<dbReference type="EC" id="5.6.2.2" evidence="15"/>
<dbReference type="PROSITE" id="PS00233">
    <property type="entry name" value="CHIT_BIND_RR_1"/>
    <property type="match status" value="1"/>
</dbReference>
<evidence type="ECO:0000256" key="13">
    <source>
        <dbReference type="PROSITE-ProRule" id="PRU00497"/>
    </source>
</evidence>
<dbReference type="Pfam" id="PF00379">
    <property type="entry name" value="Chitin_bind_4"/>
    <property type="match status" value="1"/>
</dbReference>
<dbReference type="InterPro" id="IPR050634">
    <property type="entry name" value="DNA_Topoisomerase_II"/>
</dbReference>
<dbReference type="InterPro" id="IPR013506">
    <property type="entry name" value="Topo_IIA_bsu_dom2"/>
</dbReference>
<reference evidence="18 19" key="1">
    <citation type="submission" date="2020-08" db="EMBL/GenBank/DDBJ databases">
        <title>Aphidius gifuensis genome sequencing and assembly.</title>
        <authorList>
            <person name="Du Z."/>
        </authorList>
    </citation>
    <scope>NUCLEOTIDE SEQUENCE [LARGE SCALE GENOMIC DNA]</scope>
    <source>
        <strain evidence="18">YNYX2018</strain>
        <tissue evidence="18">Adults</tissue>
    </source>
</reference>
<comment type="subunit">
    <text evidence="15">Homodimer.</text>
</comment>
<feature type="active site" description="O-(5'-phospho-DNA)-tyrosine intermediate" evidence="14">
    <location>
        <position position="796"/>
    </location>
</feature>
<dbReference type="Gene3D" id="3.30.230.10">
    <property type="match status" value="1"/>
</dbReference>
<evidence type="ECO:0000256" key="8">
    <source>
        <dbReference type="ARBA" id="ARBA00022840"/>
    </source>
</evidence>
<dbReference type="SMART" id="SM00433">
    <property type="entry name" value="TOP2c"/>
    <property type="match status" value="1"/>
</dbReference>
<dbReference type="PRINTS" id="PR00418">
    <property type="entry name" value="TPI2FAMILY"/>
</dbReference>
<dbReference type="InterPro" id="IPR031311">
    <property type="entry name" value="CHIT_BIND_RR_consensus"/>
</dbReference>
<keyword evidence="9" id="KW-0460">Magnesium</keyword>
<dbReference type="InterPro" id="IPR013759">
    <property type="entry name" value="Topo_IIA_B_C"/>
</dbReference>
<dbReference type="InterPro" id="IPR013760">
    <property type="entry name" value="Topo_IIA-like_dom_sf"/>
</dbReference>
<keyword evidence="6" id="KW-0479">Metal-binding</keyword>
<evidence type="ECO:0000256" key="10">
    <source>
        <dbReference type="ARBA" id="ARBA00023029"/>
    </source>
</evidence>
<dbReference type="GO" id="GO:0003918">
    <property type="term" value="F:DNA topoisomerase type II (double strand cut, ATP-hydrolyzing) activity"/>
    <property type="evidence" value="ECO:0007669"/>
    <property type="project" value="UniProtKB-UniRule"/>
</dbReference>
<dbReference type="InterPro" id="IPR013758">
    <property type="entry name" value="Topo_IIA_A/C_ab"/>
</dbReference>
<dbReference type="InterPro" id="IPR003594">
    <property type="entry name" value="HATPase_dom"/>
</dbReference>
<evidence type="ECO:0000256" key="4">
    <source>
        <dbReference type="ARBA" id="ARBA00011080"/>
    </source>
</evidence>
<dbReference type="FunFam" id="3.30.230.10:FF:000008">
    <property type="entry name" value="DNA topoisomerase 2"/>
    <property type="match status" value="1"/>
</dbReference>
<feature type="region of interest" description="Disordered" evidence="16">
    <location>
        <begin position="1248"/>
        <end position="1268"/>
    </location>
</feature>
<dbReference type="InterPro" id="IPR001241">
    <property type="entry name" value="Topo_IIA"/>
</dbReference>
<dbReference type="PANTHER" id="PTHR10169">
    <property type="entry name" value="DNA TOPOISOMERASE/GYRASE"/>
    <property type="match status" value="1"/>
</dbReference>
<dbReference type="InterPro" id="IPR014721">
    <property type="entry name" value="Ribsml_uS5_D2-typ_fold_subgr"/>
</dbReference>
<evidence type="ECO:0000313" key="19">
    <source>
        <dbReference type="Proteomes" id="UP000639338"/>
    </source>
</evidence>
<evidence type="ECO:0000256" key="14">
    <source>
        <dbReference type="PROSITE-ProRule" id="PRU01384"/>
    </source>
</evidence>
<dbReference type="PANTHER" id="PTHR10169:SF38">
    <property type="entry name" value="DNA TOPOISOMERASE 2"/>
    <property type="match status" value="1"/>
</dbReference>
<feature type="compositionally biased region" description="Pro residues" evidence="16">
    <location>
        <begin position="1250"/>
        <end position="1260"/>
    </location>
</feature>
<comment type="caution">
    <text evidence="18">The sequence shown here is derived from an EMBL/GenBank/DDBJ whole genome shotgun (WGS) entry which is preliminary data.</text>
</comment>
<dbReference type="FunFam" id="3.40.50.670:FF:000001">
    <property type="entry name" value="DNA topoisomerase 2"/>
    <property type="match status" value="2"/>
</dbReference>
<evidence type="ECO:0000313" key="18">
    <source>
        <dbReference type="EMBL" id="KAF7995251.1"/>
    </source>
</evidence>
<dbReference type="EMBL" id="JACMRX010000002">
    <property type="protein sequence ID" value="KAF7995251.1"/>
    <property type="molecule type" value="Genomic_DNA"/>
</dbReference>
<dbReference type="InterPro" id="IPR020568">
    <property type="entry name" value="Ribosomal_Su5_D2-typ_SF"/>
</dbReference>
<dbReference type="GO" id="GO:0006265">
    <property type="term" value="P:DNA topological change"/>
    <property type="evidence" value="ECO:0007669"/>
    <property type="project" value="UniProtKB-UniRule"/>
</dbReference>
<dbReference type="GO" id="GO:0000819">
    <property type="term" value="P:sister chromatid segregation"/>
    <property type="evidence" value="ECO:0007669"/>
    <property type="project" value="TreeGrafter"/>
</dbReference>
<gene>
    <name evidence="18" type="ORF">HCN44_004723</name>
</gene>
<keyword evidence="5 13" id="KW-0193">Cuticle</keyword>
<keyword evidence="7 15" id="KW-0547">Nucleotide-binding</keyword>
<dbReference type="FunFam" id="3.90.199.10:FF:000002">
    <property type="entry name" value="DNA topoisomerase 2"/>
    <property type="match status" value="1"/>
</dbReference>
<dbReference type="CDD" id="cd03481">
    <property type="entry name" value="TopoIIA_Trans_ScTopoIIA"/>
    <property type="match status" value="1"/>
</dbReference>
<dbReference type="GO" id="GO:0042302">
    <property type="term" value="F:structural constituent of cuticle"/>
    <property type="evidence" value="ECO:0007669"/>
    <property type="project" value="UniProtKB-UniRule"/>
</dbReference>
<comment type="similarity">
    <text evidence="4 15">Belongs to the type II topoisomerase family.</text>
</comment>
<dbReference type="OrthoDB" id="6427684at2759"/>
<protein>
    <recommendedName>
        <fullName evidence="15">DNA topoisomerase 2</fullName>
        <ecNumber evidence="15">5.6.2.2</ecNumber>
    </recommendedName>
</protein>
<evidence type="ECO:0000256" key="5">
    <source>
        <dbReference type="ARBA" id="ARBA00022460"/>
    </source>
</evidence>
<keyword evidence="10 14" id="KW-0799">Topoisomerase</keyword>
<evidence type="ECO:0000256" key="12">
    <source>
        <dbReference type="ARBA" id="ARBA00023235"/>
    </source>
</evidence>
<dbReference type="PROSITE" id="PS51155">
    <property type="entry name" value="CHIT_BIND_RR_2"/>
    <property type="match status" value="1"/>
</dbReference>
<evidence type="ECO:0000256" key="1">
    <source>
        <dbReference type="ARBA" id="ARBA00000185"/>
    </source>
</evidence>
<dbReference type="GO" id="GO:0046872">
    <property type="term" value="F:metal ion binding"/>
    <property type="evidence" value="ECO:0007669"/>
    <property type="project" value="UniProtKB-KW"/>
</dbReference>
<dbReference type="InterPro" id="IPR036890">
    <property type="entry name" value="HATPase_C_sf"/>
</dbReference>
<keyword evidence="19" id="KW-1185">Reference proteome</keyword>
<evidence type="ECO:0000256" key="9">
    <source>
        <dbReference type="ARBA" id="ARBA00022842"/>
    </source>
</evidence>
<accession>A0A834Y2A9</accession>
<dbReference type="GO" id="GO:0003677">
    <property type="term" value="F:DNA binding"/>
    <property type="evidence" value="ECO:0007669"/>
    <property type="project" value="UniProtKB-UniRule"/>
</dbReference>
<proteinExistence type="inferred from homology"/>
<dbReference type="PRINTS" id="PR01158">
    <property type="entry name" value="TOPISMRASEII"/>
</dbReference>
<comment type="function">
    <text evidence="15">Control of topological states of DNA by transient breakage and subsequent rejoining of DNA strands. Topoisomerase II makes double-strand breaks.</text>
</comment>
<dbReference type="GO" id="GO:0005634">
    <property type="term" value="C:nucleus"/>
    <property type="evidence" value="ECO:0007669"/>
    <property type="project" value="TreeGrafter"/>
</dbReference>
<evidence type="ECO:0000259" key="17">
    <source>
        <dbReference type="PROSITE" id="PS52040"/>
    </source>
</evidence>
<dbReference type="GO" id="GO:0005524">
    <property type="term" value="F:ATP binding"/>
    <property type="evidence" value="ECO:0007669"/>
    <property type="project" value="UniProtKB-UniRule"/>
</dbReference>
<dbReference type="PROSITE" id="PS52040">
    <property type="entry name" value="TOPO_IIA"/>
    <property type="match status" value="1"/>
</dbReference>
<evidence type="ECO:0000256" key="16">
    <source>
        <dbReference type="SAM" id="MobiDB-lite"/>
    </source>
</evidence>